<evidence type="ECO:0000256" key="2">
    <source>
        <dbReference type="SAM" id="Phobius"/>
    </source>
</evidence>
<feature type="region of interest" description="Disordered" evidence="1">
    <location>
        <begin position="136"/>
        <end position="174"/>
    </location>
</feature>
<dbReference type="AlphaFoldDB" id="A0A7S4AML6"/>
<feature type="transmembrane region" description="Helical" evidence="2">
    <location>
        <begin position="58"/>
        <end position="81"/>
    </location>
</feature>
<gene>
    <name evidence="3" type="ORF">PAUS00366_LOCUS13585</name>
</gene>
<sequence length="174" mass="19278">MTLDSSQSQTQTHSHHFVSAVYRRLCENWKVLLLGQILSLLLASGGAAQATLHLSCGLSAPTFTMAFVYLGLSAIHLPVLCRKQLQSLGQRPGFLRRKYRRERLPTRDFDVDMGVDVNVDLDVDVDVDRDVDVDADADVVGSDEEDSTRTHPDNFDDDTANNNNNNSTPDVLCC</sequence>
<accession>A0A7S4AML6</accession>
<proteinExistence type="predicted"/>
<evidence type="ECO:0000313" key="3">
    <source>
        <dbReference type="EMBL" id="CAE0720831.1"/>
    </source>
</evidence>
<feature type="transmembrane region" description="Helical" evidence="2">
    <location>
        <begin position="31"/>
        <end position="52"/>
    </location>
</feature>
<protein>
    <submittedName>
        <fullName evidence="3">Uncharacterized protein</fullName>
    </submittedName>
</protein>
<name>A0A7S4AML6_9STRA</name>
<evidence type="ECO:0000256" key="1">
    <source>
        <dbReference type="SAM" id="MobiDB-lite"/>
    </source>
</evidence>
<keyword evidence="2" id="KW-1133">Transmembrane helix</keyword>
<organism evidence="3">
    <name type="scientific">Pseudo-nitzschia australis</name>
    <dbReference type="NCBI Taxonomy" id="44445"/>
    <lineage>
        <taxon>Eukaryota</taxon>
        <taxon>Sar</taxon>
        <taxon>Stramenopiles</taxon>
        <taxon>Ochrophyta</taxon>
        <taxon>Bacillariophyta</taxon>
        <taxon>Bacillariophyceae</taxon>
        <taxon>Bacillariophycidae</taxon>
        <taxon>Bacillariales</taxon>
        <taxon>Bacillariaceae</taxon>
        <taxon>Pseudo-nitzschia</taxon>
    </lineage>
</organism>
<reference evidence="3" key="1">
    <citation type="submission" date="2021-01" db="EMBL/GenBank/DDBJ databases">
        <authorList>
            <person name="Corre E."/>
            <person name="Pelletier E."/>
            <person name="Niang G."/>
            <person name="Scheremetjew M."/>
            <person name="Finn R."/>
            <person name="Kale V."/>
            <person name="Holt S."/>
            <person name="Cochrane G."/>
            <person name="Meng A."/>
            <person name="Brown T."/>
            <person name="Cohen L."/>
        </authorList>
    </citation>
    <scope>NUCLEOTIDE SEQUENCE</scope>
    <source>
        <strain evidence="3">10249 10 AB</strain>
    </source>
</reference>
<feature type="compositionally biased region" description="Acidic residues" evidence="1">
    <location>
        <begin position="136"/>
        <end position="146"/>
    </location>
</feature>
<keyword evidence="2" id="KW-0812">Transmembrane</keyword>
<keyword evidence="2" id="KW-0472">Membrane</keyword>
<dbReference type="EMBL" id="HBIX01019088">
    <property type="protein sequence ID" value="CAE0720831.1"/>
    <property type="molecule type" value="Transcribed_RNA"/>
</dbReference>